<organism evidence="2 3">
    <name type="scientific">Neomoorella thermoacetica</name>
    <name type="common">Clostridium thermoaceticum</name>
    <dbReference type="NCBI Taxonomy" id="1525"/>
    <lineage>
        <taxon>Bacteria</taxon>
        <taxon>Bacillati</taxon>
        <taxon>Bacillota</taxon>
        <taxon>Clostridia</taxon>
        <taxon>Neomoorellales</taxon>
        <taxon>Neomoorellaceae</taxon>
        <taxon>Neomoorella</taxon>
    </lineage>
</organism>
<evidence type="ECO:0000313" key="2">
    <source>
        <dbReference type="EMBL" id="AOQ23102.1"/>
    </source>
</evidence>
<protein>
    <recommendedName>
        <fullName evidence="1">PPM-type phosphatase domain-containing protein</fullName>
    </recommendedName>
</protein>
<evidence type="ECO:0000313" key="3">
    <source>
        <dbReference type="Proteomes" id="UP000094598"/>
    </source>
</evidence>
<evidence type="ECO:0000259" key="1">
    <source>
        <dbReference type="Pfam" id="PF13672"/>
    </source>
</evidence>
<dbReference type="AlphaFoldDB" id="A0AAC9MU10"/>
<dbReference type="Pfam" id="PF13672">
    <property type="entry name" value="PP2C_2"/>
    <property type="match status" value="1"/>
</dbReference>
<reference evidence="2 3" key="1">
    <citation type="submission" date="2016-08" db="EMBL/GenBank/DDBJ databases">
        <title>Moorella thermoacetica DSM 103132.</title>
        <authorList>
            <person name="Jendresen C.B."/>
            <person name="Redl S.M."/>
            <person name="Jensen T.O."/>
            <person name="Nielsen A.T."/>
        </authorList>
    </citation>
    <scope>NUCLEOTIDE SEQUENCE [LARGE SCALE GENOMIC DNA]</scope>
    <source>
        <strain evidence="2 3">DSM 103132</strain>
    </source>
</reference>
<dbReference type="InterPro" id="IPR001932">
    <property type="entry name" value="PPM-type_phosphatase-like_dom"/>
</dbReference>
<name>A0AAC9MU10_NEOTH</name>
<dbReference type="EMBL" id="CP017019">
    <property type="protein sequence ID" value="AOQ23102.1"/>
    <property type="molecule type" value="Genomic_DNA"/>
</dbReference>
<sequence>MFLPKRLEAATLSGGETNHDAYGVIPGPAWCLWAVDGATALAPAREDELQAFVKCVNEEIGRHAADLRTPLRRAMAAAAGAVLADFSGFPRQPWERPSCSVALARVDGMRLEYFVLGDAAVVADTPDGVRVFSGKEGLARFDRTAIEEKTRLQLEKGMSSREARAAIQPTLRKHRAMMNTPEGYWIFNGDPEACLHAVSGSVDVPPGGRVVAATDGFTRLVDTMGVFPDWDDLLSALRKASLWELIWRLREAEDRDPECLAHPRFWIYDDATAVYLEF</sequence>
<dbReference type="InterPro" id="IPR036457">
    <property type="entry name" value="PPM-type-like_dom_sf"/>
</dbReference>
<gene>
    <name evidence="2" type="ORF">Maut_00639</name>
</gene>
<dbReference type="RefSeq" id="WP_196769060.1">
    <property type="nucleotide sequence ID" value="NZ_CP017019.1"/>
</dbReference>
<feature type="domain" description="PPM-type phosphatase" evidence="1">
    <location>
        <begin position="12"/>
        <end position="241"/>
    </location>
</feature>
<proteinExistence type="predicted"/>
<dbReference type="SUPFAM" id="SSF81606">
    <property type="entry name" value="PP2C-like"/>
    <property type="match status" value="1"/>
</dbReference>
<accession>A0AAC9MU10</accession>
<dbReference type="Proteomes" id="UP000094598">
    <property type="component" value="Chromosome"/>
</dbReference>